<keyword evidence="1" id="KW-1133">Transmembrane helix</keyword>
<dbReference type="InterPro" id="IPR056269">
    <property type="entry name" value="CUB_CDCP1_2nd_5th"/>
</dbReference>
<protein>
    <recommendedName>
        <fullName evidence="8">CUB domain containing protein 1a</fullName>
    </recommendedName>
</protein>
<feature type="transmembrane region" description="Helical" evidence="1">
    <location>
        <begin position="1013"/>
        <end position="1038"/>
    </location>
</feature>
<evidence type="ECO:0000313" key="6">
    <source>
        <dbReference type="Ensembl" id="ENSORLP00020007962.1"/>
    </source>
</evidence>
<dbReference type="PANTHER" id="PTHR14477">
    <property type="entry name" value="CUB DOMAIN-CONTAINING PROTEIN 1"/>
    <property type="match status" value="1"/>
</dbReference>
<dbReference type="InterPro" id="IPR038811">
    <property type="entry name" value="CDCP1"/>
</dbReference>
<feature type="domain" description="CDCP1 second and fifth CUB" evidence="5">
    <location>
        <begin position="482"/>
        <end position="583"/>
    </location>
</feature>
<feature type="domain" description="CDCP1 third and sixth CUB" evidence="3">
    <location>
        <begin position="596"/>
        <end position="688"/>
    </location>
</feature>
<feature type="chain" id="PRO_5018177596" description="CUB domain containing protein 1a" evidence="2">
    <location>
        <begin position="24"/>
        <end position="1200"/>
    </location>
</feature>
<dbReference type="InterPro" id="IPR056268">
    <property type="entry name" value="CUB_CDCP1_1st"/>
</dbReference>
<feature type="signal peptide" evidence="2">
    <location>
        <begin position="1"/>
        <end position="23"/>
    </location>
</feature>
<dbReference type="PANTHER" id="PTHR14477:SF1">
    <property type="entry name" value="CUB DOMAIN-CONTAINING PROTEIN 1"/>
    <property type="match status" value="1"/>
</dbReference>
<dbReference type="Pfam" id="PF23668">
    <property type="entry name" value="CUB_CDCP1_2"/>
    <property type="match status" value="4"/>
</dbReference>
<name>A0A3P9KHQ7_ORYLA</name>
<dbReference type="Ensembl" id="ENSORLT00020001991.1">
    <property type="protein sequence ID" value="ENSORLP00020007962.1"/>
    <property type="gene ID" value="ENSORLG00020008870.1"/>
</dbReference>
<keyword evidence="1" id="KW-0812">Transmembrane</keyword>
<feature type="domain" description="CDCP1 first CUB" evidence="4">
    <location>
        <begin position="402"/>
        <end position="471"/>
    </location>
</feature>
<evidence type="ECO:0000256" key="2">
    <source>
        <dbReference type="SAM" id="SignalP"/>
    </source>
</evidence>
<reference evidence="6 7" key="2">
    <citation type="submission" date="2017-04" db="EMBL/GenBank/DDBJ databases">
        <title>CpG methylation of centromeres and impact of large insertions on vertebrate speciation.</title>
        <authorList>
            <person name="Ichikawa K."/>
            <person name="Yoshimura J."/>
            <person name="Morishita S."/>
        </authorList>
    </citation>
    <scope>NUCLEOTIDE SEQUENCE</scope>
    <source>
        <strain evidence="6 7">HNI</strain>
    </source>
</reference>
<dbReference type="Pfam" id="PF23667">
    <property type="entry name" value="CUB_CDCP1_1"/>
    <property type="match status" value="3"/>
</dbReference>
<dbReference type="AlphaFoldDB" id="A0A3P9KHQ7"/>
<feature type="domain" description="CDCP1 second and fifth CUB" evidence="5">
    <location>
        <begin position="800"/>
        <end position="869"/>
    </location>
</feature>
<organism evidence="6 7">
    <name type="scientific">Oryzias latipes</name>
    <name type="common">Japanese rice fish</name>
    <name type="synonym">Japanese killifish</name>
    <dbReference type="NCBI Taxonomy" id="8090"/>
    <lineage>
        <taxon>Eukaryota</taxon>
        <taxon>Metazoa</taxon>
        <taxon>Chordata</taxon>
        <taxon>Craniata</taxon>
        <taxon>Vertebrata</taxon>
        <taxon>Euteleostomi</taxon>
        <taxon>Actinopterygii</taxon>
        <taxon>Neopterygii</taxon>
        <taxon>Teleostei</taxon>
        <taxon>Neoteleostei</taxon>
        <taxon>Acanthomorphata</taxon>
        <taxon>Ovalentaria</taxon>
        <taxon>Atherinomorphae</taxon>
        <taxon>Beloniformes</taxon>
        <taxon>Adrianichthyidae</taxon>
        <taxon>Oryziinae</taxon>
        <taxon>Oryzias</taxon>
    </lineage>
</organism>
<feature type="domain" description="CDCP1 third and sixth CUB" evidence="3">
    <location>
        <begin position="893"/>
        <end position="1005"/>
    </location>
</feature>
<sequence length="1200" mass="131496">MFLRTVFLLPMLLFLTTLESSGCFQSVVQPSKGSTVTVSTTLPLAQCAVCTVSGDNLTSCHSILSLVPEAEVKLLFNCSQPLDQSFTVTVNHSIDCTDKSCQPQTIGVQSSILTKFPRTFNWEVTAPEETVVTLDILGEGLKETSQPCSGGLEYSVAASKTNNKGLTRYCQAGDVTRLNLLDQALVSIQVKPETVVESVLFQASAGPLEGPKMDITVGPSSTVVLMNNQKLGICKVCTQEGPLPHCTSPGQTLTSGKKVTVEFRCLRPQDVISVTMVTKMDCTQTSCNPAAAEVDPNFFKDFNRSLTWDVSVPERTVLNVSFPVGGVKEISQGETCQDGYQYTVSLTKRDGDVQTSSYCKGGSVTQLDFLGATTLMVEAPGGTELDGTVFSVNTRPRGSRIMPVHLDQDVVVTIHRNAAEPECSVCVGKAPDQACDPQYQRLTYSPDMSVEFTCPNPQEIFKMDINREIDCTGTGCPANSVQTKDIFPDFNRTFTWDLKVLASQTFQLDFPEPGMRQIPEEETCPDSHTYSLKAYPRSGVTSLGSFCKGGPVTTMQVRFKGRVALQVPGGMKADPVVFKVSVGPQTKMIAMAKVELPRGVTDTSFFSADYRRQFPDDQQMQWNFSVPAMHNYSVLLLDHTAPECIQDTVVVQYQKENGKTLSLSLTDPQPQHQQGNFEMVLKNCQTNTSLPGLTFSYKVSVTRSGHPVVSTVDLTQQEGISLLLEKMSSDPFCEMRINSVIKEKILVPAGTKASLSFLDCPNEDVRLTATKAIDCRSGTSCPPTALAVPLLDFSLPVPLHSFTWNFTIPNNSTLDLVAPAGNLRQSIPGQECSQASSFRLTECDGTPIGDFCSSGTLQKIQVHANASITTPGRDLKRSIVPLLNVSVSKEISEGLIYTVIPDLSSVTTLVTPNWPNGMKKFSTVSWIVRVPDQYKALLKFVNVSRPKCSKLHANILVQMLGQEEELLSRQEGEEIQKELVVSNTFYLNMSNCKPETGHFSLLTDIVLQKKIPLLAIVLGLAGALLVLVIVLAVVCVLAKKKKKLKKENSAYITKGNIFRPSDRHFSKTRSENESHVYDSIDEFLVYGHLLDDHPYPDSLPSGKMQVDSYQTFTGATDGALPVIKEPDPEPETGQYKAFLAPSETFNPSRPHTPIQLQESLGFQDRRMIDNELYTFKSTGDIKAIRLSAVEPEASMSDDYL</sequence>
<proteinExistence type="predicted"/>
<dbReference type="InterPro" id="IPR056266">
    <property type="entry name" value="CDCP1_CUB_3rd_6th"/>
</dbReference>
<reference evidence="6" key="3">
    <citation type="submission" date="2025-08" db="UniProtKB">
        <authorList>
            <consortium name="Ensembl"/>
        </authorList>
    </citation>
    <scope>IDENTIFICATION</scope>
    <source>
        <strain evidence="6">HNI</strain>
    </source>
</reference>
<feature type="domain" description="CDCP1 second and fifth CUB" evidence="5">
    <location>
        <begin position="289"/>
        <end position="394"/>
    </location>
</feature>
<reference evidence="6" key="4">
    <citation type="submission" date="2025-09" db="UniProtKB">
        <authorList>
            <consortium name="Ensembl"/>
        </authorList>
    </citation>
    <scope>IDENTIFICATION</scope>
    <source>
        <strain evidence="6">HNI</strain>
    </source>
</reference>
<accession>A0A3P9KHQ7</accession>
<evidence type="ECO:0008006" key="8">
    <source>
        <dbReference type="Google" id="ProtNLM"/>
    </source>
</evidence>
<evidence type="ECO:0000259" key="4">
    <source>
        <dbReference type="Pfam" id="PF23667"/>
    </source>
</evidence>
<dbReference type="Pfam" id="PF23665">
    <property type="entry name" value="CDCP1_CUB_6"/>
    <property type="match status" value="2"/>
</dbReference>
<evidence type="ECO:0000259" key="5">
    <source>
        <dbReference type="Pfam" id="PF23668"/>
    </source>
</evidence>
<dbReference type="Proteomes" id="UP000265180">
    <property type="component" value="Chromosome 11"/>
</dbReference>
<feature type="domain" description="CDCP1 first CUB" evidence="4">
    <location>
        <begin position="25"/>
        <end position="96"/>
    </location>
</feature>
<feature type="domain" description="CDCP1 first CUB" evidence="4">
    <location>
        <begin position="212"/>
        <end position="282"/>
    </location>
</feature>
<keyword evidence="1" id="KW-0472">Membrane</keyword>
<feature type="domain" description="CDCP1 second and fifth CUB" evidence="5">
    <location>
        <begin position="103"/>
        <end position="206"/>
    </location>
</feature>
<keyword evidence="2" id="KW-0732">Signal</keyword>
<reference key="1">
    <citation type="journal article" date="2007" name="Nature">
        <title>The medaka draft genome and insights into vertebrate genome evolution.</title>
        <authorList>
            <person name="Kasahara M."/>
            <person name="Naruse K."/>
            <person name="Sasaki S."/>
            <person name="Nakatani Y."/>
            <person name="Qu W."/>
            <person name="Ahsan B."/>
            <person name="Yamada T."/>
            <person name="Nagayasu Y."/>
            <person name="Doi K."/>
            <person name="Kasai Y."/>
            <person name="Jindo T."/>
            <person name="Kobayashi D."/>
            <person name="Shimada A."/>
            <person name="Toyoda A."/>
            <person name="Kuroki Y."/>
            <person name="Fujiyama A."/>
            <person name="Sasaki T."/>
            <person name="Shimizu A."/>
            <person name="Asakawa S."/>
            <person name="Shimizu N."/>
            <person name="Hashimoto S."/>
            <person name="Yang J."/>
            <person name="Lee Y."/>
            <person name="Matsushima K."/>
            <person name="Sugano S."/>
            <person name="Sakaizumi M."/>
            <person name="Narita T."/>
            <person name="Ohishi K."/>
            <person name="Haga S."/>
            <person name="Ohta F."/>
            <person name="Nomoto H."/>
            <person name="Nogata K."/>
            <person name="Morishita T."/>
            <person name="Endo T."/>
            <person name="Shin-I T."/>
            <person name="Takeda H."/>
            <person name="Morishita S."/>
            <person name="Kohara Y."/>
        </authorList>
    </citation>
    <scope>NUCLEOTIDE SEQUENCE [LARGE SCALE GENOMIC DNA]</scope>
    <source>
        <strain>Hd-rR</strain>
    </source>
</reference>
<evidence type="ECO:0000313" key="7">
    <source>
        <dbReference type="Proteomes" id="UP000265180"/>
    </source>
</evidence>
<evidence type="ECO:0000256" key="1">
    <source>
        <dbReference type="SAM" id="Phobius"/>
    </source>
</evidence>
<evidence type="ECO:0000259" key="3">
    <source>
        <dbReference type="Pfam" id="PF23665"/>
    </source>
</evidence>